<dbReference type="PANTHER" id="PTHR47506">
    <property type="entry name" value="TRANSCRIPTIONAL REGULATORY PROTEIN"/>
    <property type="match status" value="1"/>
</dbReference>
<sequence length="191" mass="20999">MERKSAAVREKEALEAALRIIEREGIGAVSVRKVAAEAGMSAGSLRHIFPQQDDLLVAVFRFSMGHTRERVAAIVARAEAGEMGLQEALVAVVMQVLPVSRPARIDLLAQLAVLAANPAHDGIRAVRAEASEGLDELCESVLQRARGVEHEGDVRRLRFLIDGMALNILDSPERYERAELEEMLVREIFPQ</sequence>
<evidence type="ECO:0000313" key="7">
    <source>
        <dbReference type="EMBL" id="QFQ01677.1"/>
    </source>
</evidence>
<accession>A0A5J6Z7S0</accession>
<dbReference type="SUPFAM" id="SSF46689">
    <property type="entry name" value="Homeodomain-like"/>
    <property type="match status" value="1"/>
</dbReference>
<dbReference type="Gene3D" id="1.10.357.10">
    <property type="entry name" value="Tetracycline Repressor, domain 2"/>
    <property type="match status" value="1"/>
</dbReference>
<evidence type="ECO:0000256" key="1">
    <source>
        <dbReference type="ARBA" id="ARBA00022491"/>
    </source>
</evidence>
<evidence type="ECO:0000259" key="6">
    <source>
        <dbReference type="PROSITE" id="PS50977"/>
    </source>
</evidence>
<dbReference type="RefSeq" id="WP_151902149.1">
    <property type="nucleotide sequence ID" value="NZ_CP045032.1"/>
</dbReference>
<keyword evidence="2" id="KW-0805">Transcription regulation</keyword>
<feature type="domain" description="HTH tetR-type" evidence="6">
    <location>
        <begin position="7"/>
        <end position="67"/>
    </location>
</feature>
<dbReference type="PROSITE" id="PS50977">
    <property type="entry name" value="HTH_TETR_2"/>
    <property type="match status" value="1"/>
</dbReference>
<evidence type="ECO:0000256" key="4">
    <source>
        <dbReference type="ARBA" id="ARBA00023163"/>
    </source>
</evidence>
<dbReference type="AlphaFoldDB" id="A0A5J6Z7S0"/>
<protein>
    <submittedName>
        <fullName evidence="7">Transcriptional regulator BetI</fullName>
    </submittedName>
</protein>
<dbReference type="PANTHER" id="PTHR47506:SF1">
    <property type="entry name" value="HTH-TYPE TRANSCRIPTIONAL REGULATOR YJDC"/>
    <property type="match status" value="1"/>
</dbReference>
<name>A0A5J6Z7S0_9CORY</name>
<evidence type="ECO:0000313" key="8">
    <source>
        <dbReference type="Proteomes" id="UP000326711"/>
    </source>
</evidence>
<reference evidence="8" key="1">
    <citation type="submission" date="2019-10" db="EMBL/GenBank/DDBJ databases">
        <title>Complete genome sequence of Corynebacterium urogenitalis DSM 108747, isolated from the genital tract of a cow.</title>
        <authorList>
            <person name="Ruckert C."/>
            <person name="Ballas P."/>
            <person name="Wagener K."/>
            <person name="Drillich M."/>
            <person name="Kaempfer P."/>
            <person name="Busse H.-J."/>
            <person name="Ehling-Schulz M."/>
        </authorList>
    </citation>
    <scope>NUCLEOTIDE SEQUENCE [LARGE SCALE GENOMIC DNA]</scope>
    <source>
        <strain evidence="8">LMM 1652</strain>
    </source>
</reference>
<dbReference type="EMBL" id="CP045032">
    <property type="protein sequence ID" value="QFQ01677.1"/>
    <property type="molecule type" value="Genomic_DNA"/>
</dbReference>
<keyword evidence="1" id="KW-0678">Repressor</keyword>
<evidence type="ECO:0000256" key="5">
    <source>
        <dbReference type="PROSITE-ProRule" id="PRU00335"/>
    </source>
</evidence>
<keyword evidence="4" id="KW-0804">Transcription</keyword>
<dbReference type="SUPFAM" id="SSF48498">
    <property type="entry name" value="Tetracyclin repressor-like, C-terminal domain"/>
    <property type="match status" value="1"/>
</dbReference>
<keyword evidence="3 5" id="KW-0238">DNA-binding</keyword>
<dbReference type="KEGG" id="cuo:CUROG_01385"/>
<feature type="DNA-binding region" description="H-T-H motif" evidence="5">
    <location>
        <begin position="30"/>
        <end position="49"/>
    </location>
</feature>
<evidence type="ECO:0000256" key="3">
    <source>
        <dbReference type="ARBA" id="ARBA00023125"/>
    </source>
</evidence>
<dbReference type="Pfam" id="PF00440">
    <property type="entry name" value="TetR_N"/>
    <property type="match status" value="1"/>
</dbReference>
<dbReference type="InterPro" id="IPR039538">
    <property type="entry name" value="BetI_C"/>
</dbReference>
<dbReference type="Pfam" id="PF13977">
    <property type="entry name" value="TetR_C_6"/>
    <property type="match status" value="1"/>
</dbReference>
<proteinExistence type="predicted"/>
<dbReference type="InterPro" id="IPR009057">
    <property type="entry name" value="Homeodomain-like_sf"/>
</dbReference>
<dbReference type="InterPro" id="IPR001647">
    <property type="entry name" value="HTH_TetR"/>
</dbReference>
<organism evidence="7 8">
    <name type="scientific">Corynebacterium urogenitale</name>
    <dbReference type="NCBI Taxonomy" id="2487892"/>
    <lineage>
        <taxon>Bacteria</taxon>
        <taxon>Bacillati</taxon>
        <taxon>Actinomycetota</taxon>
        <taxon>Actinomycetes</taxon>
        <taxon>Mycobacteriales</taxon>
        <taxon>Corynebacteriaceae</taxon>
        <taxon>Corynebacterium</taxon>
    </lineage>
</organism>
<dbReference type="OrthoDB" id="9816296at2"/>
<dbReference type="Proteomes" id="UP000326711">
    <property type="component" value="Chromosome"/>
</dbReference>
<dbReference type="InterPro" id="IPR036271">
    <property type="entry name" value="Tet_transcr_reg_TetR-rel_C_sf"/>
</dbReference>
<dbReference type="GO" id="GO:0003677">
    <property type="term" value="F:DNA binding"/>
    <property type="evidence" value="ECO:0007669"/>
    <property type="project" value="UniProtKB-UniRule"/>
</dbReference>
<keyword evidence="8" id="KW-1185">Reference proteome</keyword>
<evidence type="ECO:0000256" key="2">
    <source>
        <dbReference type="ARBA" id="ARBA00023015"/>
    </source>
</evidence>
<gene>
    <name evidence="7" type="ORF">CUROG_01385</name>
</gene>